<dbReference type="SUPFAM" id="SSF55031">
    <property type="entry name" value="Bacterial exopeptidase dimerisation domain"/>
    <property type="match status" value="1"/>
</dbReference>
<dbReference type="GO" id="GO:0016805">
    <property type="term" value="F:dipeptidase activity"/>
    <property type="evidence" value="ECO:0007669"/>
    <property type="project" value="UniProtKB-KW"/>
</dbReference>
<comment type="similarity">
    <text evidence="2">Belongs to the peptidase M20A family.</text>
</comment>
<keyword evidence="10" id="KW-0732">Signal</keyword>
<dbReference type="EC" id="3.4.13.-" evidence="12"/>
<name>A0ABS7YCF2_9BURK</name>
<dbReference type="InterPro" id="IPR002933">
    <property type="entry name" value="Peptidase_M20"/>
</dbReference>
<dbReference type="InterPro" id="IPR050072">
    <property type="entry name" value="Peptidase_M20A"/>
</dbReference>
<feature type="domain" description="Peptidase M20 dimerisation" evidence="11">
    <location>
        <begin position="307"/>
        <end position="420"/>
    </location>
</feature>
<gene>
    <name evidence="12" type="ORF">LE190_15815</name>
</gene>
<dbReference type="EMBL" id="JAHYBX010000007">
    <property type="protein sequence ID" value="MCA1857381.1"/>
    <property type="molecule type" value="Genomic_DNA"/>
</dbReference>
<keyword evidence="4" id="KW-0479">Metal-binding</keyword>
<evidence type="ECO:0000256" key="1">
    <source>
        <dbReference type="ARBA" id="ARBA00001947"/>
    </source>
</evidence>
<evidence type="ECO:0000256" key="4">
    <source>
        <dbReference type="ARBA" id="ARBA00022723"/>
    </source>
</evidence>
<dbReference type="NCBIfam" id="TIGR01887">
    <property type="entry name" value="dipeptidaselike"/>
    <property type="match status" value="1"/>
</dbReference>
<evidence type="ECO:0000256" key="3">
    <source>
        <dbReference type="ARBA" id="ARBA00022670"/>
    </source>
</evidence>
<evidence type="ECO:0000256" key="5">
    <source>
        <dbReference type="ARBA" id="ARBA00022801"/>
    </source>
</evidence>
<feature type="signal peptide" evidence="10">
    <location>
        <begin position="1"/>
        <end position="24"/>
    </location>
</feature>
<comment type="caution">
    <text evidence="12">The sequence shown here is derived from an EMBL/GenBank/DDBJ whole genome shotgun (WGS) entry which is preliminary data.</text>
</comment>
<evidence type="ECO:0000259" key="11">
    <source>
        <dbReference type="Pfam" id="PF07687"/>
    </source>
</evidence>
<dbReference type="InterPro" id="IPR010964">
    <property type="entry name" value="M20A_pepV-rel"/>
</dbReference>
<comment type="cofactor">
    <cofactor evidence="1">
        <name>Zn(2+)</name>
        <dbReference type="ChEBI" id="CHEBI:29105"/>
    </cofactor>
</comment>
<dbReference type="NCBIfam" id="NF004809">
    <property type="entry name" value="PRK06156.1"/>
    <property type="match status" value="1"/>
</dbReference>
<evidence type="ECO:0000313" key="12">
    <source>
        <dbReference type="EMBL" id="MCA1857381.1"/>
    </source>
</evidence>
<evidence type="ECO:0000256" key="6">
    <source>
        <dbReference type="ARBA" id="ARBA00022833"/>
    </source>
</evidence>
<proteinExistence type="inferred from homology"/>
<dbReference type="Gene3D" id="3.30.70.360">
    <property type="match status" value="2"/>
</dbReference>
<organism evidence="12 13">
    <name type="scientific">Massilia hydrophila</name>
    <dbReference type="NCBI Taxonomy" id="3044279"/>
    <lineage>
        <taxon>Bacteria</taxon>
        <taxon>Pseudomonadati</taxon>
        <taxon>Pseudomonadota</taxon>
        <taxon>Betaproteobacteria</taxon>
        <taxon>Burkholderiales</taxon>
        <taxon>Oxalobacteraceae</taxon>
        <taxon>Telluria group</taxon>
        <taxon>Massilia</taxon>
    </lineage>
</organism>
<evidence type="ECO:0000256" key="2">
    <source>
        <dbReference type="ARBA" id="ARBA00006247"/>
    </source>
</evidence>
<keyword evidence="6" id="KW-0862">Zinc</keyword>
<keyword evidence="13" id="KW-1185">Reference proteome</keyword>
<evidence type="ECO:0000256" key="10">
    <source>
        <dbReference type="SAM" id="SignalP"/>
    </source>
</evidence>
<dbReference type="InterPro" id="IPR011650">
    <property type="entry name" value="Peptidase_M20_dimer"/>
</dbReference>
<dbReference type="Pfam" id="PF01546">
    <property type="entry name" value="Peptidase_M20"/>
    <property type="match status" value="1"/>
</dbReference>
<evidence type="ECO:0000313" key="13">
    <source>
        <dbReference type="Proteomes" id="UP001198602"/>
    </source>
</evidence>
<dbReference type="Gene3D" id="3.40.630.10">
    <property type="entry name" value="Zn peptidases"/>
    <property type="match status" value="1"/>
</dbReference>
<dbReference type="SUPFAM" id="SSF53187">
    <property type="entry name" value="Zn-dependent exopeptidases"/>
    <property type="match status" value="1"/>
</dbReference>
<accession>A0ABS7YCF2</accession>
<keyword evidence="8" id="KW-0482">Metalloprotease</keyword>
<evidence type="ECO:0000256" key="8">
    <source>
        <dbReference type="ARBA" id="ARBA00023049"/>
    </source>
</evidence>
<keyword evidence="7 12" id="KW-0224">Dipeptidase</keyword>
<evidence type="ECO:0000256" key="7">
    <source>
        <dbReference type="ARBA" id="ARBA00022997"/>
    </source>
</evidence>
<reference evidence="12 13" key="1">
    <citation type="submission" date="2021-07" db="EMBL/GenBank/DDBJ databases">
        <title>Characterization of Violacein-producing bacteria and related species.</title>
        <authorList>
            <person name="Wilson H.S."/>
            <person name="De Leon M.E."/>
        </authorList>
    </citation>
    <scope>NUCLEOTIDE SEQUENCE [LARGE SCALE GENOMIC DNA]</scope>
    <source>
        <strain evidence="12 13">HSC-2F05</strain>
    </source>
</reference>
<dbReference type="RefSeq" id="WP_225239601.1">
    <property type="nucleotide sequence ID" value="NZ_JAHYBX010000007.1"/>
</dbReference>
<sequence>MIRPTLLASLMLVSCALAPPVASAAPAAPAAAAAATSAVPSPAAVKVARHAVSAYRKDIVDTLARLVSYNTVADPAVPSDRNPVHIAFKAALKAEAQRLGLDYTDHGWTVIIGLGQSSERVGVITHGDVQPVDPGKWKKSPFVLDRSSEPGKLLARGAEDDKGPIATALYAMKAIRDQGLPLSKRIELYVYMGEESDWGPLVEFLKTHQPPQVNITLDAEYPAVTAEKGYGTVAVTVPRAGAATPPAGEAYVAEFGGGFFGSQIPEDASALIANATPELEQAIRARGAAQQGMQYSFSWQEGDASRSLAIKAKGVSAHSSKPEDGVNAVSMLADALAVRPWADTTAGAVVNFLNEMVGTGIYGEKFGRIAYRDSFMGPMSFAPTVIRQGQDGIEVSINMRRPQGKSSEQLTAEVQDALAQWQARRLPLAKVTVKIGEPWVQKSAPQLPVLMKVFSYFTGIKDPQPVAVGGGTNSRLFPGAVSFGPAMPGKVYTGHSEHEFITEKQLLLNLQMYTAVLVELAR</sequence>
<feature type="chain" id="PRO_5045914988" evidence="10">
    <location>
        <begin position="25"/>
        <end position="522"/>
    </location>
</feature>
<protein>
    <submittedName>
        <fullName evidence="12">Dipeptidase</fullName>
        <ecNumber evidence="12">3.4.13.-</ecNumber>
    </submittedName>
</protein>
<dbReference type="Proteomes" id="UP001198602">
    <property type="component" value="Unassembled WGS sequence"/>
</dbReference>
<keyword evidence="3" id="KW-0645">Protease</keyword>
<dbReference type="PROSITE" id="PS51257">
    <property type="entry name" value="PROKAR_LIPOPROTEIN"/>
    <property type="match status" value="1"/>
</dbReference>
<dbReference type="PANTHER" id="PTHR43808">
    <property type="entry name" value="ACETYLORNITHINE DEACETYLASE"/>
    <property type="match status" value="1"/>
</dbReference>
<dbReference type="Pfam" id="PF07687">
    <property type="entry name" value="M20_dimer"/>
    <property type="match status" value="1"/>
</dbReference>
<dbReference type="InterPro" id="IPR036264">
    <property type="entry name" value="Bact_exopeptidase_dim_dom"/>
</dbReference>
<dbReference type="PANTHER" id="PTHR43808:SF31">
    <property type="entry name" value="N-ACETYL-L-CITRULLINE DEACETYLASE"/>
    <property type="match status" value="1"/>
</dbReference>
<keyword evidence="9" id="KW-0170">Cobalt</keyword>
<evidence type="ECO:0000256" key="9">
    <source>
        <dbReference type="ARBA" id="ARBA00023285"/>
    </source>
</evidence>
<keyword evidence="5 12" id="KW-0378">Hydrolase</keyword>